<dbReference type="Proteomes" id="UP000310158">
    <property type="component" value="Unassembled WGS sequence"/>
</dbReference>
<dbReference type="EMBL" id="SGPL01001122">
    <property type="protein sequence ID" value="THH04654.1"/>
    <property type="molecule type" value="Genomic_DNA"/>
</dbReference>
<proteinExistence type="predicted"/>
<accession>A0A4S4L0D7</accession>
<feature type="compositionally biased region" description="Low complexity" evidence="1">
    <location>
        <begin position="8"/>
        <end position="17"/>
    </location>
</feature>
<evidence type="ECO:0000313" key="2">
    <source>
        <dbReference type="EMBL" id="THH04654.1"/>
    </source>
</evidence>
<gene>
    <name evidence="2" type="ORF">EW146_g10124</name>
</gene>
<feature type="compositionally biased region" description="Basic and acidic residues" evidence="1">
    <location>
        <begin position="22"/>
        <end position="31"/>
    </location>
</feature>
<protein>
    <submittedName>
        <fullName evidence="2">Uncharacterized protein</fullName>
    </submittedName>
</protein>
<comment type="caution">
    <text evidence="2">The sequence shown here is derived from an EMBL/GenBank/DDBJ whole genome shotgun (WGS) entry which is preliminary data.</text>
</comment>
<name>A0A4S4L0D7_9AGAM</name>
<dbReference type="AlphaFoldDB" id="A0A4S4L0D7"/>
<evidence type="ECO:0000313" key="3">
    <source>
        <dbReference type="Proteomes" id="UP000310158"/>
    </source>
</evidence>
<organism evidence="2 3">
    <name type="scientific">Bondarzewia mesenterica</name>
    <dbReference type="NCBI Taxonomy" id="1095465"/>
    <lineage>
        <taxon>Eukaryota</taxon>
        <taxon>Fungi</taxon>
        <taxon>Dikarya</taxon>
        <taxon>Basidiomycota</taxon>
        <taxon>Agaricomycotina</taxon>
        <taxon>Agaricomycetes</taxon>
        <taxon>Russulales</taxon>
        <taxon>Bondarzewiaceae</taxon>
        <taxon>Bondarzewia</taxon>
    </lineage>
</organism>
<sequence>MPGVRTVPSSLASPALGLGLGRDLKQGRGETRGVVSRAETWDKATRGAGEGDPQAQGLAVSSRLSLECPSCGRRATRNKRASLSFESPLIAAAKWTRGVSVGAINQRVDPTRSDRVARAGVGTPGVRTDGLEDGGAEAKFETVGEIRSPDASILQTQRVVISVNYQVAGIAPTQPSDSDAREVSHTRL</sequence>
<keyword evidence="3" id="KW-1185">Reference proteome</keyword>
<feature type="region of interest" description="Disordered" evidence="1">
    <location>
        <begin position="1"/>
        <end position="58"/>
    </location>
</feature>
<reference evidence="2 3" key="1">
    <citation type="submission" date="2019-02" db="EMBL/GenBank/DDBJ databases">
        <title>Genome sequencing of the rare red list fungi Bondarzewia mesenterica.</title>
        <authorList>
            <person name="Buettner E."/>
            <person name="Kellner H."/>
        </authorList>
    </citation>
    <scope>NUCLEOTIDE SEQUENCE [LARGE SCALE GENOMIC DNA]</scope>
    <source>
        <strain evidence="2 3">DSM 108281</strain>
    </source>
</reference>
<evidence type="ECO:0000256" key="1">
    <source>
        <dbReference type="SAM" id="MobiDB-lite"/>
    </source>
</evidence>